<keyword evidence="1" id="KW-1133">Transmembrane helix</keyword>
<evidence type="ECO:0000256" key="1">
    <source>
        <dbReference type="SAM" id="Phobius"/>
    </source>
</evidence>
<sequence>MVKILAPMVTHVSLRTLVLHQANGSFMSPAPLAITLPTVPSFSVVVHFLIVIFTAFSIRERTLLVGRSTSGSVSLGAAAREQPPRGWESLPATMALIRVKDKNL</sequence>
<name>A0A9E7V1Z2_9TOMB</name>
<evidence type="ECO:0000313" key="2">
    <source>
        <dbReference type="EMBL" id="UYL95412.1"/>
    </source>
</evidence>
<organism evidence="2">
    <name type="scientific">Taian Tombu tick virus 1</name>
    <dbReference type="NCBI Taxonomy" id="2972342"/>
    <lineage>
        <taxon>Viruses</taxon>
        <taxon>Riboviria</taxon>
        <taxon>Orthornavirae</taxon>
        <taxon>Kitrinoviricota</taxon>
        <taxon>Tolucaviricetes</taxon>
        <taxon>Tolivirales</taxon>
        <taxon>Tombusviridae</taxon>
    </lineage>
</organism>
<keyword evidence="1" id="KW-0472">Membrane</keyword>
<reference evidence="2" key="1">
    <citation type="submission" date="2022-05" db="EMBL/GenBank/DDBJ databases">
        <authorList>
            <person name="Cao W."/>
            <person name="Jia N."/>
            <person name="Lam T.T.-Y."/>
            <person name="Ni X."/>
            <person name="Liu J."/>
        </authorList>
    </citation>
    <scope>NUCLEOTIDE SEQUENCE</scope>
    <source>
        <strain evidence="2">TIGMIC 2</strain>
    </source>
</reference>
<dbReference type="EMBL" id="ON746540">
    <property type="protein sequence ID" value="UYL95412.1"/>
    <property type="molecule type" value="Genomic_RNA"/>
</dbReference>
<proteinExistence type="predicted"/>
<accession>A0A9E7V1Z2</accession>
<protein>
    <submittedName>
        <fullName evidence="2">Uncharacterized protein</fullName>
    </submittedName>
</protein>
<feature type="transmembrane region" description="Helical" evidence="1">
    <location>
        <begin position="34"/>
        <end position="58"/>
    </location>
</feature>
<keyword evidence="1" id="KW-0812">Transmembrane</keyword>